<dbReference type="PANTHER" id="PTHR48055">
    <property type="entry name" value="LEUCINE-RICH REPEAT RECEPTOR PROTEIN KINASE EMS1"/>
    <property type="match status" value="1"/>
</dbReference>
<dbReference type="PROSITE" id="PS50011">
    <property type="entry name" value="PROTEIN_KINASE_DOM"/>
    <property type="match status" value="1"/>
</dbReference>
<dbReference type="InParanoid" id="A0A7N2KZX1"/>
<dbReference type="GO" id="GO:0005524">
    <property type="term" value="F:ATP binding"/>
    <property type="evidence" value="ECO:0007669"/>
    <property type="project" value="InterPro"/>
</dbReference>
<dbReference type="GO" id="GO:0016020">
    <property type="term" value="C:membrane"/>
    <property type="evidence" value="ECO:0007669"/>
    <property type="project" value="TreeGrafter"/>
</dbReference>
<dbReference type="SUPFAM" id="SSF56112">
    <property type="entry name" value="Protein kinase-like (PK-like)"/>
    <property type="match status" value="1"/>
</dbReference>
<protein>
    <recommendedName>
        <fullName evidence="1">Protein kinase domain-containing protein</fullName>
    </recommendedName>
</protein>
<evidence type="ECO:0000313" key="3">
    <source>
        <dbReference type="Proteomes" id="UP000594261"/>
    </source>
</evidence>
<dbReference type="Gramene" id="QL02p079582:mrna">
    <property type="protein sequence ID" value="QL02p079582:mrna:CDS:1"/>
    <property type="gene ID" value="QL02p079582"/>
</dbReference>
<dbReference type="InterPro" id="IPR000719">
    <property type="entry name" value="Prot_kinase_dom"/>
</dbReference>
<dbReference type="GO" id="GO:0004672">
    <property type="term" value="F:protein kinase activity"/>
    <property type="evidence" value="ECO:0007669"/>
    <property type="project" value="InterPro"/>
</dbReference>
<dbReference type="Proteomes" id="UP000594261">
    <property type="component" value="Chromosome 2"/>
</dbReference>
<proteinExistence type="predicted"/>
<evidence type="ECO:0000313" key="2">
    <source>
        <dbReference type="EnsemblPlants" id="QL02p079582:mrna:CDS:1"/>
    </source>
</evidence>
<organism evidence="2 3">
    <name type="scientific">Quercus lobata</name>
    <name type="common">Valley oak</name>
    <dbReference type="NCBI Taxonomy" id="97700"/>
    <lineage>
        <taxon>Eukaryota</taxon>
        <taxon>Viridiplantae</taxon>
        <taxon>Streptophyta</taxon>
        <taxon>Embryophyta</taxon>
        <taxon>Tracheophyta</taxon>
        <taxon>Spermatophyta</taxon>
        <taxon>Magnoliopsida</taxon>
        <taxon>eudicotyledons</taxon>
        <taxon>Gunneridae</taxon>
        <taxon>Pentapetalae</taxon>
        <taxon>rosids</taxon>
        <taxon>fabids</taxon>
        <taxon>Fagales</taxon>
        <taxon>Fagaceae</taxon>
        <taxon>Quercus</taxon>
    </lineage>
</organism>
<dbReference type="EnsemblPlants" id="QL02p079582:mrna">
    <property type="protein sequence ID" value="QL02p079582:mrna:CDS:1"/>
    <property type="gene ID" value="QL02p079582"/>
</dbReference>
<reference evidence="2" key="2">
    <citation type="submission" date="2021-01" db="UniProtKB">
        <authorList>
            <consortium name="EnsemblPlants"/>
        </authorList>
    </citation>
    <scope>IDENTIFICATION</scope>
</reference>
<sequence length="162" mass="18302">MRNGTLYSLLREVVLNWIGQLDIARLQHGCHPPIIHQNICSNVIVFVEDLDARIMDFGLASVMTFDDVSKSRFVDGNLEELGYATPECLNTKADSLRRDAIGIGVIFLELLTGQIPHEVSNFEDRLKSNLVDWVNRLSTSSRIKDAIDNTVYKVMTRKFCSS</sequence>
<dbReference type="AlphaFoldDB" id="A0A7N2KZX1"/>
<dbReference type="InterPro" id="IPR051564">
    <property type="entry name" value="LRR_receptor-like_kinase"/>
</dbReference>
<evidence type="ECO:0000259" key="1">
    <source>
        <dbReference type="PROSITE" id="PS50011"/>
    </source>
</evidence>
<dbReference type="PANTHER" id="PTHR48055:SF60">
    <property type="entry name" value="INACTIVE LRR RECEPTOR-LIKE SERINE_THREONINE-PROTEIN KINASE BIR2 ISOFORM X2"/>
    <property type="match status" value="1"/>
</dbReference>
<dbReference type="Gene3D" id="1.10.510.10">
    <property type="entry name" value="Transferase(Phosphotransferase) domain 1"/>
    <property type="match status" value="1"/>
</dbReference>
<dbReference type="InterPro" id="IPR011009">
    <property type="entry name" value="Kinase-like_dom_sf"/>
</dbReference>
<dbReference type="OMA" id="TPECLNT"/>
<feature type="domain" description="Protein kinase" evidence="1">
    <location>
        <begin position="1"/>
        <end position="162"/>
    </location>
</feature>
<accession>A0A7N2KZX1</accession>
<dbReference type="Pfam" id="PF00069">
    <property type="entry name" value="Pkinase"/>
    <property type="match status" value="1"/>
</dbReference>
<reference evidence="3" key="1">
    <citation type="journal article" date="2016" name="G3 (Bethesda)">
        <title>First Draft Assembly and Annotation of the Genome of a California Endemic Oak Quercus lobata Nee (Fagaceae).</title>
        <authorList>
            <person name="Sork V.L."/>
            <person name="Fitz-Gibbon S.T."/>
            <person name="Puiu D."/>
            <person name="Crepeau M."/>
            <person name="Gugger P.F."/>
            <person name="Sherman R."/>
            <person name="Stevens K."/>
            <person name="Langley C.H."/>
            <person name="Pellegrini M."/>
            <person name="Salzberg S.L."/>
        </authorList>
    </citation>
    <scope>NUCLEOTIDE SEQUENCE [LARGE SCALE GENOMIC DNA]</scope>
    <source>
        <strain evidence="3">cv. SW786</strain>
    </source>
</reference>
<keyword evidence="3" id="KW-1185">Reference proteome</keyword>
<name>A0A7N2KZX1_QUELO</name>